<reference evidence="1" key="2">
    <citation type="journal article" date="2023" name="Infect Dis Poverty">
        <title>Chromosome-scale genome of the human blood fluke Schistosoma mekongi and its implications for public health.</title>
        <authorList>
            <person name="Zhou M."/>
            <person name="Xu L."/>
            <person name="Xu D."/>
            <person name="Chen W."/>
            <person name="Khan J."/>
            <person name="Hu Y."/>
            <person name="Huang H."/>
            <person name="Wei H."/>
            <person name="Zhang Y."/>
            <person name="Chusongsang P."/>
            <person name="Tanasarnprasert K."/>
            <person name="Hu X."/>
            <person name="Limpanont Y."/>
            <person name="Lv Z."/>
        </authorList>
    </citation>
    <scope>NUCLEOTIDE SEQUENCE</scope>
    <source>
        <strain evidence="1">LV_2022a</strain>
    </source>
</reference>
<reference evidence="1" key="1">
    <citation type="submission" date="2022-04" db="EMBL/GenBank/DDBJ databases">
        <authorList>
            <person name="Xu L."/>
            <person name="Lv Z."/>
        </authorList>
    </citation>
    <scope>NUCLEOTIDE SEQUENCE</scope>
    <source>
        <strain evidence="1">LV_2022a</strain>
    </source>
</reference>
<gene>
    <name evidence="1" type="ORF">MN116_002154</name>
</gene>
<comment type="caution">
    <text evidence="1">The sequence shown here is derived from an EMBL/GenBank/DDBJ whole genome shotgun (WGS) entry which is preliminary data.</text>
</comment>
<keyword evidence="2" id="KW-1185">Reference proteome</keyword>
<sequence>MESDLCNNMRFVAYLRSLNETNECFLCICVQSTSVPLNLLGIWEKVGEANFFQRVNPGDRMTILLESNCLYMASNFCESKSHYIEVPENDQSVAKTIKCRFSQTAELKKSKLAKIVIRKYLNGASFETITEIKLDLEVCNPSMKTESSWTISSLYNLASLYGYLHAPFRWHHFAELLGFTPKEIQEISEILLRHESYLGDSTTQRLNHITPRRIFCLLLTKFQMLGGCLSKVASILYTASRGNNKIVDNMSQAKCPDHSEISSFTRHRMPSTYVEKYSIPKQSYSEQDITHGIYYPGQSVHNNNNNQYLHADTCYSREFGQHQPNKSINQSKRKVFRNGSLDRMTNWKNPWSRHARRRNSLPVTSQSEDLNNITTSFPTFQLVTEFDNFVEYGTPIKRASSYIDSDEETSQVAPRKRRCTINDSEILQQKSESIRRPKVIMKKRRNGGKLFQQRKTNQTLLPNLWHPPISSTTDRTTEHLLSVVQAKIDETKRETEVIHKNVMSFLEKLQSPVKTISDSIDYDSKFKETNLSLLFSDKSIQENDIWNILRLCNSINTPNWKIWLKVCHPTYNELNPSDKTWTEISKFSETNEYFTSYLILLNWIEVNSNPEAIFKPTYVNLFRQLISEGYNEFVVLCKRKLFNAF</sequence>
<dbReference type="EMBL" id="JALJAT010000001">
    <property type="protein sequence ID" value="KAK4475060.1"/>
    <property type="molecule type" value="Genomic_DNA"/>
</dbReference>
<evidence type="ECO:0000313" key="1">
    <source>
        <dbReference type="EMBL" id="KAK4475060.1"/>
    </source>
</evidence>
<organism evidence="1 2">
    <name type="scientific">Schistosoma mekongi</name>
    <name type="common">Parasitic worm</name>
    <dbReference type="NCBI Taxonomy" id="38744"/>
    <lineage>
        <taxon>Eukaryota</taxon>
        <taxon>Metazoa</taxon>
        <taxon>Spiralia</taxon>
        <taxon>Lophotrochozoa</taxon>
        <taxon>Platyhelminthes</taxon>
        <taxon>Trematoda</taxon>
        <taxon>Digenea</taxon>
        <taxon>Strigeidida</taxon>
        <taxon>Schistosomatoidea</taxon>
        <taxon>Schistosomatidae</taxon>
        <taxon>Schistosoma</taxon>
    </lineage>
</organism>
<proteinExistence type="predicted"/>
<dbReference type="Proteomes" id="UP001292079">
    <property type="component" value="Unassembled WGS sequence"/>
</dbReference>
<accession>A0AAE2D9G9</accession>
<evidence type="ECO:0000313" key="2">
    <source>
        <dbReference type="Proteomes" id="UP001292079"/>
    </source>
</evidence>
<dbReference type="AlphaFoldDB" id="A0AAE2D9G9"/>
<name>A0AAE2D9G9_SCHME</name>
<protein>
    <submittedName>
        <fullName evidence="1">Uncharacterized protein</fullName>
    </submittedName>
</protein>